<dbReference type="WBParaSite" id="RSKR_0000293100.1">
    <property type="protein sequence ID" value="RSKR_0000293100.1"/>
    <property type="gene ID" value="RSKR_0000293100"/>
</dbReference>
<dbReference type="Proteomes" id="UP000095286">
    <property type="component" value="Unplaced"/>
</dbReference>
<name>A0AC35TQ29_9BILA</name>
<accession>A0AC35TQ29</accession>
<proteinExistence type="predicted"/>
<evidence type="ECO:0000313" key="2">
    <source>
        <dbReference type="WBParaSite" id="RSKR_0000293100.1"/>
    </source>
</evidence>
<organism evidence="1 2">
    <name type="scientific">Rhabditophanes sp. KR3021</name>
    <dbReference type="NCBI Taxonomy" id="114890"/>
    <lineage>
        <taxon>Eukaryota</taxon>
        <taxon>Metazoa</taxon>
        <taxon>Ecdysozoa</taxon>
        <taxon>Nematoda</taxon>
        <taxon>Chromadorea</taxon>
        <taxon>Rhabditida</taxon>
        <taxon>Tylenchina</taxon>
        <taxon>Panagrolaimomorpha</taxon>
        <taxon>Strongyloidoidea</taxon>
        <taxon>Alloionematidae</taxon>
        <taxon>Rhabditophanes</taxon>
    </lineage>
</organism>
<evidence type="ECO:0000313" key="1">
    <source>
        <dbReference type="Proteomes" id="UP000095286"/>
    </source>
</evidence>
<reference evidence="2" key="1">
    <citation type="submission" date="2016-11" db="UniProtKB">
        <authorList>
            <consortium name="WormBaseParasite"/>
        </authorList>
    </citation>
    <scope>IDENTIFICATION</scope>
    <source>
        <strain evidence="2">KR3021</strain>
    </source>
</reference>
<protein>
    <submittedName>
        <fullName evidence="2">MYND-type domain-containing protein</fullName>
    </submittedName>
</protein>
<sequence length="620" mass="71117">MSVVIDVKSKLISFFSIANLDSILNSINNNDSDKVSDQIIEINKFIEPLSNFSFIGVEERKQFAKLFQIIFGKENLFVIKGELLKIIRCLSRDKENIELMYEGSNCNYIFEAAFLLNIKENITRPDLGEKRSIFIEAQKCLNNGLFNSTTVYKAFDVKVLNNILARLEYGISLVSNAISKFEPNKNIPSLLPTTEQTETFAYLDILRFSHNAHEIYNKRGSPGFDTDTMDLCDVIYSDLKLVFLVSALQTQRDSDLLMFKDCEVFDKIETITTIVSNKYFHESDIWDAKFENTMWGQVMKILFNICIPILGKKDDNDISKHCLYFLTCAVNIIKSSYTNEQRNEQDAINFLTHFPNQIGLVVEKWDVLNEEENCENRKKVHFWQGYDIGVPCEILKLCDYMIPKSGESFQKSSYEETLKVNMPILSQICRNNKMARRYCRERVLPPLTAKDVRSKPGVGNDLRNKFIRVIEQQKVSGYETVMEYLYVLCKQSVPRLIKYTGFGNCAGLLANMGLLGSINQEKKESDSEDSETEDYQKVVPQVNPVTGYIDDLNQKMKNLANMSDEQKEYEANKLVNAIDKLMDLGVMSPTVIGEDGKPRAAKHVMEMLKHVKDKEESDSE</sequence>